<dbReference type="GO" id="GO:0005576">
    <property type="term" value="C:extracellular region"/>
    <property type="evidence" value="ECO:0007669"/>
    <property type="project" value="UniProtKB-SubCell"/>
</dbReference>
<dbReference type="RefSeq" id="WP_077753883.1">
    <property type="nucleotide sequence ID" value="NZ_CP014782.1"/>
</dbReference>
<comment type="function">
    <text evidence="4">Flagellin is the subunit protein which polymerizes to form the filaments of bacterial flagella.</text>
</comment>
<dbReference type="InterPro" id="IPR042187">
    <property type="entry name" value="Flagellin_C_sub2"/>
</dbReference>
<dbReference type="Gene3D" id="6.10.10.10">
    <property type="entry name" value="Flagellar export chaperone, C-terminal domain"/>
    <property type="match status" value="1"/>
</dbReference>
<dbReference type="AlphaFoldDB" id="A0A1S6HTN4"/>
<keyword evidence="2 4" id="KW-0964">Secreted</keyword>
<comment type="subcellular location">
    <subcellularLocation>
        <location evidence="4">Secreted</location>
    </subcellularLocation>
    <subcellularLocation>
        <location evidence="4">Bacterial flagellum</location>
    </subcellularLocation>
</comment>
<evidence type="ECO:0000313" key="8">
    <source>
        <dbReference type="EMBL" id="AQS38910.1"/>
    </source>
</evidence>
<dbReference type="KEGG" id="spsw:Sps_03793"/>
<dbReference type="Pfam" id="PF00700">
    <property type="entry name" value="Flagellin_C"/>
    <property type="match status" value="1"/>
</dbReference>
<keyword evidence="3 4" id="KW-0975">Bacterial flagellum</keyword>
<dbReference type="GO" id="GO:0009288">
    <property type="term" value="C:bacterial-type flagellum"/>
    <property type="evidence" value="ECO:0007669"/>
    <property type="project" value="UniProtKB-SubCell"/>
</dbReference>
<dbReference type="Gene3D" id="6.10.280.190">
    <property type="match status" value="1"/>
</dbReference>
<dbReference type="Pfam" id="PF00669">
    <property type="entry name" value="Flagellin_N"/>
    <property type="match status" value="1"/>
</dbReference>
<dbReference type="OrthoDB" id="9796789at2"/>
<dbReference type="SUPFAM" id="SSF64518">
    <property type="entry name" value="Phase 1 flagellin"/>
    <property type="match status" value="1"/>
</dbReference>
<keyword evidence="8" id="KW-0969">Cilium</keyword>
<protein>
    <recommendedName>
        <fullName evidence="4">Flagellin</fullName>
    </recommendedName>
</protein>
<dbReference type="GO" id="GO:0005198">
    <property type="term" value="F:structural molecule activity"/>
    <property type="evidence" value="ECO:0007669"/>
    <property type="project" value="UniProtKB-UniRule"/>
</dbReference>
<evidence type="ECO:0000256" key="5">
    <source>
        <dbReference type="SAM" id="MobiDB-lite"/>
    </source>
</evidence>
<comment type="similarity">
    <text evidence="1 4">Belongs to the bacterial flagellin family.</text>
</comment>
<gene>
    <name evidence="8" type="ORF">Sps_03793</name>
</gene>
<dbReference type="PANTHER" id="PTHR42792">
    <property type="entry name" value="FLAGELLIN"/>
    <property type="match status" value="1"/>
</dbReference>
<proteinExistence type="inferred from homology"/>
<evidence type="ECO:0000256" key="3">
    <source>
        <dbReference type="ARBA" id="ARBA00023143"/>
    </source>
</evidence>
<evidence type="ECO:0000259" key="6">
    <source>
        <dbReference type="Pfam" id="PF00669"/>
    </source>
</evidence>
<dbReference type="Pfam" id="PF07196">
    <property type="entry name" value="Flagellin_IN"/>
    <property type="match status" value="2"/>
</dbReference>
<dbReference type="InterPro" id="IPR010810">
    <property type="entry name" value="Flagellin_hook_IN_motif"/>
</dbReference>
<dbReference type="Gene3D" id="1.20.1330.10">
    <property type="entry name" value="f41 fragment of flagellin, N-terminal domain"/>
    <property type="match status" value="1"/>
</dbReference>
<evidence type="ECO:0000256" key="2">
    <source>
        <dbReference type="ARBA" id="ARBA00022525"/>
    </source>
</evidence>
<evidence type="ECO:0000313" key="9">
    <source>
        <dbReference type="Proteomes" id="UP000189545"/>
    </source>
</evidence>
<accession>A0A1S6HTN4</accession>
<name>A0A1S6HTN4_9GAMM</name>
<keyword evidence="8" id="KW-0282">Flagellum</keyword>
<evidence type="ECO:0000256" key="4">
    <source>
        <dbReference type="RuleBase" id="RU362073"/>
    </source>
</evidence>
<feature type="domain" description="Flagellin N-terminal" evidence="6">
    <location>
        <begin position="5"/>
        <end position="141"/>
    </location>
</feature>
<keyword evidence="9" id="KW-1185">Reference proteome</keyword>
<keyword evidence="8" id="KW-0966">Cell projection</keyword>
<dbReference type="Gene3D" id="2.30.220.10">
    <property type="entry name" value="f41 fragment of flagellin, C-terminal domain"/>
    <property type="match status" value="1"/>
</dbReference>
<feature type="domain" description="Flagellin C-terminal" evidence="7">
    <location>
        <begin position="399"/>
        <end position="484"/>
    </location>
</feature>
<dbReference type="Proteomes" id="UP000189545">
    <property type="component" value="Chromosome"/>
</dbReference>
<evidence type="ECO:0000259" key="7">
    <source>
        <dbReference type="Pfam" id="PF00700"/>
    </source>
</evidence>
<dbReference type="STRING" id="225848.Sps_03793"/>
<evidence type="ECO:0000256" key="1">
    <source>
        <dbReference type="ARBA" id="ARBA00005709"/>
    </source>
</evidence>
<dbReference type="PRINTS" id="PR00207">
    <property type="entry name" value="FLAGELLIN"/>
</dbReference>
<dbReference type="InterPro" id="IPR001029">
    <property type="entry name" value="Flagellin_N"/>
</dbReference>
<dbReference type="PANTHER" id="PTHR42792:SF2">
    <property type="entry name" value="FLAGELLIN"/>
    <property type="match status" value="1"/>
</dbReference>
<dbReference type="InterPro" id="IPR001492">
    <property type="entry name" value="Flagellin"/>
</dbReference>
<sequence length="485" mass="48811">MAISVNTNVTSMKAQSNLNRSQGDLSTSMERLSSGLRINSAKDDAAGLQISNRMTSQINGIGVAMRNANDGISIAQTAEGAMNESTNILQRMRDLSLQSANGSNSSEDRAAMQKEVNSLQAELTRIAETTSFGGQKLLDGSYGTQSFQVGAEANETIAVSLKSVAATNIGAYQSDAAGTLFGGALVGTAAGANGAAADTLTITQGTNATNVVTAASDTAAELVAKINQAGSGVTASAETTIQADLTAVFDNSLIMNVDDGSSTSSLNLTGITNNADLATAINDVSGETGVSAQLDNGILTIKSANGADINFTSLAANTTGALALQNVSGDGTLSAATNVTAAGVVATAAGSVTLTASANYTITDGGAGLAAELTGETTSVFTGVNTVDVSSASGAQSAIDIIDGAIASIDSSRADLGAIQNRMSFTISNLDNVRSNVSDARSRIQDVDFALETAEMTKQQILSQTSSAMLAQANQLPQVALSLLG</sequence>
<feature type="region of interest" description="Disordered" evidence="5">
    <location>
        <begin position="1"/>
        <end position="30"/>
    </location>
</feature>
<reference evidence="8 9" key="1">
    <citation type="submission" date="2016-03" db="EMBL/GenBank/DDBJ databases">
        <title>Complete genome sequence of Shewanella psychrophila WP2, a deep sea bacterium isolated from west Pacific sediment.</title>
        <authorList>
            <person name="Xu G."/>
            <person name="Jian H."/>
        </authorList>
    </citation>
    <scope>NUCLEOTIDE SEQUENCE [LARGE SCALE GENOMIC DNA]</scope>
    <source>
        <strain evidence="8 9">WP2</strain>
    </source>
</reference>
<dbReference type="EMBL" id="CP014782">
    <property type="protein sequence ID" value="AQS38910.1"/>
    <property type="molecule type" value="Genomic_DNA"/>
</dbReference>
<dbReference type="InterPro" id="IPR046358">
    <property type="entry name" value="Flagellin_C"/>
</dbReference>
<dbReference type="Gene3D" id="2.170.280.10">
    <property type="entry name" value="f41 fragment of flagellin, middle domain"/>
    <property type="match status" value="1"/>
</dbReference>
<organism evidence="8 9">
    <name type="scientific">Shewanella psychrophila</name>
    <dbReference type="NCBI Taxonomy" id="225848"/>
    <lineage>
        <taxon>Bacteria</taxon>
        <taxon>Pseudomonadati</taxon>
        <taxon>Pseudomonadota</taxon>
        <taxon>Gammaproteobacteria</taxon>
        <taxon>Alteromonadales</taxon>
        <taxon>Shewanellaceae</taxon>
        <taxon>Shewanella</taxon>
    </lineage>
</organism>